<protein>
    <submittedName>
        <fullName evidence="1">Uncharacterized protein</fullName>
    </submittedName>
</protein>
<reference evidence="1 2" key="1">
    <citation type="submission" date="2019-07" db="EMBL/GenBank/DDBJ databases">
        <title>Whole genome analysis of E. coli Jumbo phage.</title>
        <authorList>
            <person name="Azam A.H."/>
            <person name="Oishi K."/>
            <person name="Miyanaga K."/>
            <person name="Tanji Y."/>
        </authorList>
    </citation>
    <scope>NUCLEOTIDE SEQUENCE [LARGE SCALE GENOMIC DNA]</scope>
    <source>
        <strain evidence="1 2">SP27</strain>
    </source>
</reference>
<dbReference type="Proteomes" id="UP000321352">
    <property type="component" value="Segment"/>
</dbReference>
<accession>A0A5A4U4U8</accession>
<dbReference type="EMBL" id="LC494302">
    <property type="protein sequence ID" value="BBM61996.1"/>
    <property type="molecule type" value="Genomic_DNA"/>
</dbReference>
<name>A0A5A4U4U8_9CAUD</name>
<gene>
    <name evidence="1" type="ORF">EO157G_4070</name>
</gene>
<evidence type="ECO:0000313" key="1">
    <source>
        <dbReference type="EMBL" id="BBM61996.1"/>
    </source>
</evidence>
<proteinExistence type="predicted"/>
<evidence type="ECO:0000313" key="2">
    <source>
        <dbReference type="Proteomes" id="UP000321352"/>
    </source>
</evidence>
<sequence length="94" mass="11274">MDFNSHAWTFEQYISLYNEIYNTDMSYCNYFSNMIDEYSKEFNSLYLYVNKEVTHKTMNKTGTIDEISFDTRGVYFYITFSDDTLGIYTCSELK</sequence>
<organism evidence="1 2">
    <name type="scientific">Escherichia phage SP27</name>
    <dbReference type="NCBI Taxonomy" id="2495557"/>
    <lineage>
        <taxon>Viruses</taxon>
        <taxon>Duplodnaviria</taxon>
        <taxon>Heunggongvirae</taxon>
        <taxon>Uroviricota</taxon>
        <taxon>Caudoviricetes</taxon>
        <taxon>Asteriusvirus</taxon>
        <taxon>Asteriusvirus PBECO4</taxon>
    </lineage>
</organism>